<accession>A0AB32TCJ8</accession>
<feature type="region of interest" description="Disordered" evidence="1">
    <location>
        <begin position="201"/>
        <end position="241"/>
    </location>
</feature>
<proteinExistence type="predicted"/>
<dbReference type="RefSeq" id="XP_068070580.1">
    <property type="nucleotide sequence ID" value="XM_068214479.2"/>
</dbReference>
<feature type="compositionally biased region" description="Basic and acidic residues" evidence="1">
    <location>
        <begin position="418"/>
        <end position="445"/>
    </location>
</feature>
<feature type="compositionally biased region" description="Basic residues" evidence="1">
    <location>
        <begin position="373"/>
        <end position="383"/>
    </location>
</feature>
<feature type="compositionally biased region" description="Basic and acidic residues" evidence="1">
    <location>
        <begin position="320"/>
        <end position="330"/>
    </location>
</feature>
<feature type="region of interest" description="Disordered" evidence="1">
    <location>
        <begin position="88"/>
        <end position="113"/>
    </location>
</feature>
<evidence type="ECO:0000313" key="2">
    <source>
        <dbReference type="Proteomes" id="UP000000437"/>
    </source>
</evidence>
<feature type="compositionally biased region" description="Basic and acidic residues" evidence="1">
    <location>
        <begin position="208"/>
        <end position="241"/>
    </location>
</feature>
<feature type="compositionally biased region" description="Basic and acidic residues" evidence="1">
    <location>
        <begin position="384"/>
        <end position="404"/>
    </location>
</feature>
<name>A0AB32TCJ8_DANRE</name>
<keyword evidence="2" id="KW-1185">Reference proteome</keyword>
<feature type="compositionally biased region" description="Basic and acidic residues" evidence="1">
    <location>
        <begin position="346"/>
        <end position="372"/>
    </location>
</feature>
<feature type="compositionally biased region" description="Polar residues" evidence="1">
    <location>
        <begin position="89"/>
        <end position="104"/>
    </location>
</feature>
<sequence>MSDSRCKTEILTVFQLSSECKPRTSEWFKVNTRNLLPIDLMADQCDRDTTSSTLDLEPATTVAEMEEDGVRVELEKVSFPKACEDSQSQKKVQLETPINSTSNGEKVKEKKKKKKKSRIASFFRAVGRIFCFTARKEQLSTLSSEPCSDDHENEIYEQRTMVKEEDEEMVEEEEIKKMEEELIEEVEEMMETVEEMMEEVEVIEKEEEMTKNERMEKEENMKMEEVKKKSKEKTDEGWTMVGDERREEIEWPIWKPKPMATVPHIPELGKNQFVVLKISKLKKLQNKQKEEEKRLKEKISRQITVAKFISLKIKEENEKIRLEEEEEKQKKTVNRRVSSTKTLIVKMEEKEKMGEKKVKNDEKEEVDNIEKVQKRRRRRRRNHNMKEEQKKEEEKKKEEEEKKEKAKKKRRRRPRGNSTKEEEEKTDIRKENAEKKWWRNPDPHRSARSHQWPHTRPAPMRRQL</sequence>
<evidence type="ECO:0000313" key="3">
    <source>
        <dbReference type="RefSeq" id="XP_068070580.1"/>
    </source>
</evidence>
<dbReference type="GeneID" id="137488037"/>
<feature type="region of interest" description="Disordered" evidence="1">
    <location>
        <begin position="320"/>
        <end position="464"/>
    </location>
</feature>
<protein>
    <submittedName>
        <fullName evidence="3">Uncharacterized protein</fullName>
    </submittedName>
</protein>
<gene>
    <name evidence="3" type="primary">LOC137488037</name>
</gene>
<evidence type="ECO:0000256" key="1">
    <source>
        <dbReference type="SAM" id="MobiDB-lite"/>
    </source>
</evidence>
<organism evidence="2 3">
    <name type="scientific">Danio rerio</name>
    <name type="common">Zebrafish</name>
    <name type="synonym">Brachydanio rerio</name>
    <dbReference type="NCBI Taxonomy" id="7955"/>
    <lineage>
        <taxon>Eukaryota</taxon>
        <taxon>Metazoa</taxon>
        <taxon>Chordata</taxon>
        <taxon>Craniata</taxon>
        <taxon>Vertebrata</taxon>
        <taxon>Euteleostomi</taxon>
        <taxon>Actinopterygii</taxon>
        <taxon>Neopterygii</taxon>
        <taxon>Teleostei</taxon>
        <taxon>Ostariophysi</taxon>
        <taxon>Cypriniformes</taxon>
        <taxon>Danionidae</taxon>
        <taxon>Danioninae</taxon>
        <taxon>Danio</taxon>
    </lineage>
</organism>
<reference evidence="3" key="1">
    <citation type="submission" date="2025-08" db="UniProtKB">
        <authorList>
            <consortium name="RefSeq"/>
        </authorList>
    </citation>
    <scope>IDENTIFICATION</scope>
    <source>
        <strain evidence="3">Tuebingen</strain>
        <tissue evidence="3">Fibroblasts and whole tissue</tissue>
    </source>
</reference>
<dbReference type="AlphaFoldDB" id="A0AB32TCJ8"/>
<dbReference type="Proteomes" id="UP000000437">
    <property type="component" value="Chromosome 17"/>
</dbReference>
<feature type="compositionally biased region" description="Basic residues" evidence="1">
    <location>
        <begin position="405"/>
        <end position="415"/>
    </location>
</feature>
<dbReference type="KEGG" id="dre:137488037"/>